<dbReference type="RefSeq" id="WP_109587913.1">
    <property type="nucleotide sequence ID" value="NZ_QGHD01000057.1"/>
</dbReference>
<protein>
    <submittedName>
        <fullName evidence="2">mRNA interferase YafQ</fullName>
    </submittedName>
</protein>
<organism evidence="2 3">
    <name type="scientific">Hallerella porci</name>
    <dbReference type="NCBI Taxonomy" id="1945871"/>
    <lineage>
        <taxon>Bacteria</taxon>
        <taxon>Pseudomonadati</taxon>
        <taxon>Fibrobacterota</taxon>
        <taxon>Fibrobacteria</taxon>
        <taxon>Fibrobacterales</taxon>
        <taxon>Fibrobacteraceae</taxon>
        <taxon>Hallerella</taxon>
    </lineage>
</organism>
<dbReference type="InterPro" id="IPR007712">
    <property type="entry name" value="RelE/ParE_toxin"/>
</dbReference>
<evidence type="ECO:0000313" key="3">
    <source>
        <dbReference type="Proteomes" id="UP000245523"/>
    </source>
</evidence>
<evidence type="ECO:0000256" key="1">
    <source>
        <dbReference type="ARBA" id="ARBA00022649"/>
    </source>
</evidence>
<reference evidence="2 3" key="1">
    <citation type="submission" date="2018-05" db="EMBL/GenBank/DDBJ databases">
        <title>Animal gut microbial communities from fecal samples from Wisconsin, USA.</title>
        <authorList>
            <person name="Neumann A."/>
        </authorList>
    </citation>
    <scope>NUCLEOTIDE SEQUENCE [LARGE SCALE GENOMIC DNA]</scope>
    <source>
        <strain evidence="2 3">UWS4</strain>
    </source>
</reference>
<dbReference type="PANTHER" id="PTHR40588:SF1">
    <property type="entry name" value="MRNA INTERFERASE TOXIN YAFQ"/>
    <property type="match status" value="1"/>
</dbReference>
<dbReference type="Pfam" id="PF15738">
    <property type="entry name" value="YafQ_toxin"/>
    <property type="match status" value="1"/>
</dbReference>
<dbReference type="EMBL" id="QGHD01000057">
    <property type="protein sequence ID" value="PWK83541.1"/>
    <property type="molecule type" value="Genomic_DNA"/>
</dbReference>
<dbReference type="InterPro" id="IPR035093">
    <property type="entry name" value="RelE/ParE_toxin_dom_sf"/>
</dbReference>
<dbReference type="Gene3D" id="3.30.2310.20">
    <property type="entry name" value="RelE-like"/>
    <property type="match status" value="1"/>
</dbReference>
<proteinExistence type="predicted"/>
<dbReference type="InterPro" id="IPR004386">
    <property type="entry name" value="Toxin_YafQ-like"/>
</dbReference>
<keyword evidence="1" id="KW-1277">Toxin-antitoxin system</keyword>
<dbReference type="SUPFAM" id="SSF143011">
    <property type="entry name" value="RelE-like"/>
    <property type="match status" value="1"/>
</dbReference>
<sequence length="98" mass="11399">MSEEKYKYQIRATTKFKKAAKLAAKRGKDTQKLKDIVEKLAKGEPLDPALRDHSLSGNWVNHRELHIEPDWLLIYRIEENILVLELVDTGSHSDLFKK</sequence>
<dbReference type="NCBIfam" id="TIGR02385">
    <property type="entry name" value="RelE_StbE"/>
    <property type="match status" value="1"/>
</dbReference>
<dbReference type="PIRSF" id="PIRSF006156">
    <property type="entry name" value="YafQ"/>
    <property type="match status" value="1"/>
</dbReference>
<evidence type="ECO:0000313" key="2">
    <source>
        <dbReference type="EMBL" id="PWK83541.1"/>
    </source>
</evidence>
<dbReference type="Proteomes" id="UP000245523">
    <property type="component" value="Unassembled WGS sequence"/>
</dbReference>
<accession>A0ABX5LKD8</accession>
<dbReference type="PANTHER" id="PTHR40588">
    <property type="entry name" value="MRNA INTERFERASE TOXIN YAFQ"/>
    <property type="match status" value="1"/>
</dbReference>
<gene>
    <name evidence="2" type="ORF">B0H50_1572</name>
</gene>
<comment type="caution">
    <text evidence="2">The sequence shown here is derived from an EMBL/GenBank/DDBJ whole genome shotgun (WGS) entry which is preliminary data.</text>
</comment>
<name>A0ABX5LKD8_9BACT</name>
<keyword evidence="3" id="KW-1185">Reference proteome</keyword>